<reference evidence="1" key="1">
    <citation type="journal article" date="2014" name="Int. J. Syst. Evol. Microbiol.">
        <title>Complete genome sequence of Corynebacterium casei LMG S-19264T (=DSM 44701T), isolated from a smear-ripened cheese.</title>
        <authorList>
            <consortium name="US DOE Joint Genome Institute (JGI-PGF)"/>
            <person name="Walter F."/>
            <person name="Albersmeier A."/>
            <person name="Kalinowski J."/>
            <person name="Ruckert C."/>
        </authorList>
    </citation>
    <scope>NUCLEOTIDE SEQUENCE</scope>
    <source>
        <strain evidence="1">CGMCC 1.15448</strain>
    </source>
</reference>
<dbReference type="EMBL" id="BMJC01000001">
    <property type="protein sequence ID" value="GGA89990.1"/>
    <property type="molecule type" value="Genomic_DNA"/>
</dbReference>
<dbReference type="Proteomes" id="UP000607559">
    <property type="component" value="Unassembled WGS sequence"/>
</dbReference>
<accession>A0A8J2UA72</accession>
<dbReference type="AlphaFoldDB" id="A0A8J2UA72"/>
<evidence type="ECO:0000313" key="2">
    <source>
        <dbReference type="Proteomes" id="UP000607559"/>
    </source>
</evidence>
<proteinExistence type="predicted"/>
<comment type="caution">
    <text evidence="1">The sequence shown here is derived from an EMBL/GenBank/DDBJ whole genome shotgun (WGS) entry which is preliminary data.</text>
</comment>
<gene>
    <name evidence="1" type="ORF">GCM10011511_11540</name>
</gene>
<reference evidence="1" key="2">
    <citation type="submission" date="2020-09" db="EMBL/GenBank/DDBJ databases">
        <authorList>
            <person name="Sun Q."/>
            <person name="Zhou Y."/>
        </authorList>
    </citation>
    <scope>NUCLEOTIDE SEQUENCE</scope>
    <source>
        <strain evidence="1">CGMCC 1.15448</strain>
    </source>
</reference>
<name>A0A8J2UA72_9BACT</name>
<protein>
    <submittedName>
        <fullName evidence="1">Uncharacterized protein</fullName>
    </submittedName>
</protein>
<organism evidence="1 2">
    <name type="scientific">Puia dinghuensis</name>
    <dbReference type="NCBI Taxonomy" id="1792502"/>
    <lineage>
        <taxon>Bacteria</taxon>
        <taxon>Pseudomonadati</taxon>
        <taxon>Bacteroidota</taxon>
        <taxon>Chitinophagia</taxon>
        <taxon>Chitinophagales</taxon>
        <taxon>Chitinophagaceae</taxon>
        <taxon>Puia</taxon>
    </lineage>
</organism>
<dbReference type="RefSeq" id="WP_188929429.1">
    <property type="nucleotide sequence ID" value="NZ_BMJC01000001.1"/>
</dbReference>
<evidence type="ECO:0000313" key="1">
    <source>
        <dbReference type="EMBL" id="GGA89990.1"/>
    </source>
</evidence>
<keyword evidence="2" id="KW-1185">Reference proteome</keyword>
<sequence>MIPLLEGIEDYNNAGALIGLDATDNNELLGALRKMNPIRRQRTINKLSSTGMPSRGSRAEMEKHFAELPSYIKDGLAKGDLRLADTIIYSIKIVNSKTIKMFETQDDKQIGLRNISNAKLPKNQALLVSGVILLAGSSVDQTVDNIMSTNYTGLEGFPALATGETDLKANKKQIFPETSNAVFKTSSYHNVPQGYYKLANPRLILDDILIELTVQLGTMNGIPNNTYLYAGLHGTITTP</sequence>